<dbReference type="InterPro" id="IPR013517">
    <property type="entry name" value="FG-GAP"/>
</dbReference>
<dbReference type="Pfam" id="PF13585">
    <property type="entry name" value="CHU_C"/>
    <property type="match status" value="1"/>
</dbReference>
<sequence length="669" mass="68920">MPAARVFQFTAAAIGGSGTFTPSPNVWVGSQPYIIVTADVNGDGAVDFLTPNFNSNTVSVCLNNGTGTFTMAAAVPVGNQPRGLALADIDGDGDLDILTSNYSGNTASVRFNNGAGAFAGGTEVPAGIRPQSVSAADVDGDGDLDMLVSSEASSDVRVSLNNGIGIFTAASTIAGLGFPFSLTMADVDSDGDIDMLSGRYNSNTVSIRLNNGSGLFSGGSDPVVGSAPRGLTTADVDGDGDLDLLTANAGSNSVSVRLNNGAGVFGSGSEIAVGNFPSSVTTADLDGDGDLDMLCTNILSNTVSISLNNGNGTFAPVSTLMVGADPYRVALADFDNDNDLDIAVANFASSNVSIFLNRPSPYTLAITGDSLVCNGGQVQLTAIPSAPPLSYRWNTGATTASIPATSSGAPSIFSVTATFPGGITRTVQRRVYGINPTVQIAGDSVLCPAGPATLTATASSVPGLAFPPSSFRWSTGATTPGIQIQQPGIYSVTAFFGSGCSVTTQKRVRSGATLPSSVSYTIGADTTLCEGNSLLLQAPVLPGAGIKYRWFDGSTGTTLWARQEGAYSLQISSDCDSRMLTRRISISPCLNIPNVFTPNGDQFNSLFAIAGLQGGNWALVMYNRWGVKVYSTSAYRNDWGAEAAAGLYYYLLENTATRHSYKGWVEVIR</sequence>
<dbReference type="PANTHER" id="PTHR46580:SF2">
    <property type="entry name" value="MAM DOMAIN-CONTAINING PROTEIN"/>
    <property type="match status" value="1"/>
</dbReference>
<name>A0ABP8I1R7_9BACT</name>
<gene>
    <name evidence="2" type="ORF">GCM10023185_06390</name>
</gene>
<comment type="caution">
    <text evidence="2">The sequence shown here is derived from an EMBL/GenBank/DDBJ whole genome shotgun (WGS) entry which is preliminary data.</text>
</comment>
<evidence type="ECO:0000256" key="1">
    <source>
        <dbReference type="ARBA" id="ARBA00022729"/>
    </source>
</evidence>
<evidence type="ECO:0000313" key="3">
    <source>
        <dbReference type="Proteomes" id="UP001501153"/>
    </source>
</evidence>
<keyword evidence="3" id="KW-1185">Reference proteome</keyword>
<protein>
    <recommendedName>
        <fullName evidence="4">Gliding motility-associated C-terminal domain-containing protein</fullName>
    </recommendedName>
</protein>
<dbReference type="Gene3D" id="2.130.10.130">
    <property type="entry name" value="Integrin alpha, N-terminal"/>
    <property type="match status" value="1"/>
</dbReference>
<dbReference type="PANTHER" id="PTHR46580">
    <property type="entry name" value="SENSOR KINASE-RELATED"/>
    <property type="match status" value="1"/>
</dbReference>
<keyword evidence="1" id="KW-0732">Signal</keyword>
<dbReference type="RefSeq" id="WP_345233752.1">
    <property type="nucleotide sequence ID" value="NZ_BAABGZ010000010.1"/>
</dbReference>
<organism evidence="2 3">
    <name type="scientific">Hymenobacter saemangeumensis</name>
    <dbReference type="NCBI Taxonomy" id="1084522"/>
    <lineage>
        <taxon>Bacteria</taxon>
        <taxon>Pseudomonadati</taxon>
        <taxon>Bacteroidota</taxon>
        <taxon>Cytophagia</taxon>
        <taxon>Cytophagales</taxon>
        <taxon>Hymenobacteraceae</taxon>
        <taxon>Hymenobacter</taxon>
    </lineage>
</organism>
<dbReference type="SUPFAM" id="SSF69318">
    <property type="entry name" value="Integrin alpha N-terminal domain"/>
    <property type="match status" value="1"/>
</dbReference>
<dbReference type="Proteomes" id="UP001501153">
    <property type="component" value="Unassembled WGS sequence"/>
</dbReference>
<dbReference type="Gene3D" id="2.30.30.100">
    <property type="match status" value="2"/>
</dbReference>
<dbReference type="EMBL" id="BAABGZ010000010">
    <property type="protein sequence ID" value="GAA4349553.1"/>
    <property type="molecule type" value="Genomic_DNA"/>
</dbReference>
<dbReference type="InterPro" id="IPR028994">
    <property type="entry name" value="Integrin_alpha_N"/>
</dbReference>
<dbReference type="Pfam" id="PF13517">
    <property type="entry name" value="FG-GAP_3"/>
    <property type="match status" value="3"/>
</dbReference>
<evidence type="ECO:0008006" key="4">
    <source>
        <dbReference type="Google" id="ProtNLM"/>
    </source>
</evidence>
<reference evidence="3" key="1">
    <citation type="journal article" date="2019" name="Int. J. Syst. Evol. Microbiol.">
        <title>The Global Catalogue of Microorganisms (GCM) 10K type strain sequencing project: providing services to taxonomists for standard genome sequencing and annotation.</title>
        <authorList>
            <consortium name="The Broad Institute Genomics Platform"/>
            <consortium name="The Broad Institute Genome Sequencing Center for Infectious Disease"/>
            <person name="Wu L."/>
            <person name="Ma J."/>
        </authorList>
    </citation>
    <scope>NUCLEOTIDE SEQUENCE [LARGE SCALE GENOMIC DNA]</scope>
    <source>
        <strain evidence="3">JCM 17923</strain>
    </source>
</reference>
<accession>A0ABP8I1R7</accession>
<evidence type="ECO:0000313" key="2">
    <source>
        <dbReference type="EMBL" id="GAA4349553.1"/>
    </source>
</evidence>
<proteinExistence type="predicted"/>